<evidence type="ECO:0000256" key="8">
    <source>
        <dbReference type="ARBA" id="ARBA00022842"/>
    </source>
</evidence>
<dbReference type="Gene3D" id="3.20.20.20">
    <property type="entry name" value="Dihydropteroate synthase-like"/>
    <property type="match status" value="1"/>
</dbReference>
<dbReference type="Pfam" id="PF00809">
    <property type="entry name" value="Pterin_bind"/>
    <property type="match status" value="1"/>
</dbReference>
<evidence type="ECO:0000256" key="6">
    <source>
        <dbReference type="ARBA" id="ARBA00022679"/>
    </source>
</evidence>
<evidence type="ECO:0000256" key="5">
    <source>
        <dbReference type="ARBA" id="ARBA00012458"/>
    </source>
</evidence>
<dbReference type="PANTHER" id="PTHR20941">
    <property type="entry name" value="FOLATE SYNTHESIS PROTEINS"/>
    <property type="match status" value="1"/>
</dbReference>
<evidence type="ECO:0000313" key="13">
    <source>
        <dbReference type="Proteomes" id="UP000642509"/>
    </source>
</evidence>
<evidence type="ECO:0000256" key="10">
    <source>
        <dbReference type="RuleBase" id="RU361205"/>
    </source>
</evidence>
<organism evidence="12 13">
    <name type="scientific">Citricoccus zhacaiensis</name>
    <dbReference type="NCBI Taxonomy" id="489142"/>
    <lineage>
        <taxon>Bacteria</taxon>
        <taxon>Bacillati</taxon>
        <taxon>Actinomycetota</taxon>
        <taxon>Actinomycetes</taxon>
        <taxon>Micrococcales</taxon>
        <taxon>Micrococcaceae</taxon>
        <taxon>Citricoccus</taxon>
    </lineage>
</organism>
<dbReference type="EC" id="2.5.1.15" evidence="5 10"/>
<evidence type="ECO:0000313" key="12">
    <source>
        <dbReference type="EMBL" id="GGO43129.1"/>
    </source>
</evidence>
<evidence type="ECO:0000256" key="4">
    <source>
        <dbReference type="ARBA" id="ARBA00009503"/>
    </source>
</evidence>
<keyword evidence="7 10" id="KW-0479">Metal-binding</keyword>
<dbReference type="EMBL" id="BMLQ01000002">
    <property type="protein sequence ID" value="GGO43129.1"/>
    <property type="molecule type" value="Genomic_DNA"/>
</dbReference>
<protein>
    <recommendedName>
        <fullName evidence="5 10">Dihydropteroate synthase</fullName>
        <shortName evidence="10">DHPS</shortName>
        <ecNumber evidence="5 10">2.5.1.15</ecNumber>
    </recommendedName>
    <alternativeName>
        <fullName evidence="10">Dihydropteroate pyrophosphorylase</fullName>
    </alternativeName>
</protein>
<keyword evidence="8 10" id="KW-0460">Magnesium</keyword>
<dbReference type="PANTHER" id="PTHR20941:SF1">
    <property type="entry name" value="FOLIC ACID SYNTHESIS PROTEIN FOL1"/>
    <property type="match status" value="1"/>
</dbReference>
<name>A0ABQ2LTU2_9MICC</name>
<comment type="catalytic activity">
    <reaction evidence="1">
        <text>(7,8-dihydropterin-6-yl)methyl diphosphate + 4-aminobenzoate = 7,8-dihydropteroate + diphosphate</text>
        <dbReference type="Rhea" id="RHEA:19949"/>
        <dbReference type="ChEBI" id="CHEBI:17836"/>
        <dbReference type="ChEBI" id="CHEBI:17839"/>
        <dbReference type="ChEBI" id="CHEBI:33019"/>
        <dbReference type="ChEBI" id="CHEBI:72950"/>
        <dbReference type="EC" id="2.5.1.15"/>
    </reaction>
</comment>
<dbReference type="RefSeq" id="WP_188804887.1">
    <property type="nucleotide sequence ID" value="NZ_BAAAOU010000001.1"/>
</dbReference>
<comment type="caution">
    <text evidence="12">The sequence shown here is derived from an EMBL/GenBank/DDBJ whole genome shotgun (WGS) entry which is preliminary data.</text>
</comment>
<dbReference type="PROSITE" id="PS50972">
    <property type="entry name" value="PTERIN_BINDING"/>
    <property type="match status" value="1"/>
</dbReference>
<proteinExistence type="inferred from homology"/>
<dbReference type="PROSITE" id="PS00792">
    <property type="entry name" value="DHPS_1"/>
    <property type="match status" value="1"/>
</dbReference>
<dbReference type="PROSITE" id="PS00793">
    <property type="entry name" value="DHPS_2"/>
    <property type="match status" value="1"/>
</dbReference>
<feature type="domain" description="Pterin-binding" evidence="11">
    <location>
        <begin position="36"/>
        <end position="294"/>
    </location>
</feature>
<evidence type="ECO:0000256" key="7">
    <source>
        <dbReference type="ARBA" id="ARBA00022723"/>
    </source>
</evidence>
<comment type="similarity">
    <text evidence="4 10">Belongs to the DHPS family.</text>
</comment>
<comment type="cofactor">
    <cofactor evidence="2 10">
        <name>Mg(2+)</name>
        <dbReference type="ChEBI" id="CHEBI:18420"/>
    </cofactor>
</comment>
<evidence type="ECO:0000256" key="3">
    <source>
        <dbReference type="ARBA" id="ARBA00004763"/>
    </source>
</evidence>
<gene>
    <name evidence="12" type="primary">folP</name>
    <name evidence="12" type="ORF">GCM10010977_10610</name>
</gene>
<dbReference type="InterPro" id="IPR011005">
    <property type="entry name" value="Dihydropteroate_synth-like_sf"/>
</dbReference>
<dbReference type="InterPro" id="IPR006390">
    <property type="entry name" value="DHP_synth_dom"/>
</dbReference>
<dbReference type="InterPro" id="IPR045031">
    <property type="entry name" value="DHP_synth-like"/>
</dbReference>
<evidence type="ECO:0000256" key="2">
    <source>
        <dbReference type="ARBA" id="ARBA00001946"/>
    </source>
</evidence>
<comment type="function">
    <text evidence="10">Catalyzes the condensation of para-aminobenzoate (pABA) with 6-hydroxymethyl-7,8-dihydropterin diphosphate (DHPt-PP) to form 7,8-dihydropteroate (H2Pte), the immediate precursor of folate derivatives.</text>
</comment>
<sequence>MDSMAAQTGTGPNTGPLSVVRKVRRRTLRDLPTDRTLIMGVVNVTHNSFSDGGEYLAADAAIEQGLRLHYAGADIIDVGGESTRPGAESIDPVTEQNRILPVIEALVKAGAVVSVDTMHTVTAEAALKIGDVIINDVSGLNYEPEMPELIARTGATYILMHNRGDSKTMDSLADYGDVVEDVAQELTELKDAFLAAGVQPEQLILDPGLGFAKAGAQNWELLQGLDRLQSLGFPVLVAASRKRFLGTLLANAAGAEPAPADRDHATAAVSALSALHRVWGVRVHEIEPSLHAVKAARAWLDPESAGVRRRGA</sequence>
<evidence type="ECO:0000259" key="11">
    <source>
        <dbReference type="PROSITE" id="PS50972"/>
    </source>
</evidence>
<dbReference type="NCBIfam" id="TIGR01496">
    <property type="entry name" value="DHPS"/>
    <property type="match status" value="1"/>
</dbReference>
<dbReference type="Proteomes" id="UP000642509">
    <property type="component" value="Unassembled WGS sequence"/>
</dbReference>
<keyword evidence="6 10" id="KW-0808">Transferase</keyword>
<dbReference type="InterPro" id="IPR000489">
    <property type="entry name" value="Pterin-binding_dom"/>
</dbReference>
<evidence type="ECO:0000256" key="9">
    <source>
        <dbReference type="ARBA" id="ARBA00022909"/>
    </source>
</evidence>
<dbReference type="CDD" id="cd00739">
    <property type="entry name" value="DHPS"/>
    <property type="match status" value="1"/>
</dbReference>
<accession>A0ABQ2LTU2</accession>
<keyword evidence="9 10" id="KW-0289">Folate biosynthesis</keyword>
<reference evidence="13" key="1">
    <citation type="journal article" date="2019" name="Int. J. Syst. Evol. Microbiol.">
        <title>The Global Catalogue of Microorganisms (GCM) 10K type strain sequencing project: providing services to taxonomists for standard genome sequencing and annotation.</title>
        <authorList>
            <consortium name="The Broad Institute Genomics Platform"/>
            <consortium name="The Broad Institute Genome Sequencing Center for Infectious Disease"/>
            <person name="Wu L."/>
            <person name="Ma J."/>
        </authorList>
    </citation>
    <scope>NUCLEOTIDE SEQUENCE [LARGE SCALE GENOMIC DNA]</scope>
    <source>
        <strain evidence="13">CGMCC 1.7064</strain>
    </source>
</reference>
<comment type="pathway">
    <text evidence="3 10">Cofactor biosynthesis; tetrahydrofolate biosynthesis; 7,8-dihydrofolate from 2-amino-4-hydroxy-6-hydroxymethyl-7,8-dihydropteridine diphosphate and 4-aminobenzoate: step 1/2.</text>
</comment>
<evidence type="ECO:0000256" key="1">
    <source>
        <dbReference type="ARBA" id="ARBA00000012"/>
    </source>
</evidence>
<keyword evidence="13" id="KW-1185">Reference proteome</keyword>
<dbReference type="SUPFAM" id="SSF51717">
    <property type="entry name" value="Dihydropteroate synthetase-like"/>
    <property type="match status" value="1"/>
</dbReference>